<dbReference type="Proteomes" id="UP001303222">
    <property type="component" value="Unassembled WGS sequence"/>
</dbReference>
<keyword evidence="1" id="KW-0812">Transmembrane</keyword>
<dbReference type="EMBL" id="MU859235">
    <property type="protein sequence ID" value="KAK3948965.1"/>
    <property type="molecule type" value="Genomic_DNA"/>
</dbReference>
<proteinExistence type="predicted"/>
<keyword evidence="1" id="KW-1133">Transmembrane helix</keyword>
<gene>
    <name evidence="2" type="ORF">QBC32DRAFT_45519</name>
</gene>
<feature type="transmembrane region" description="Helical" evidence="1">
    <location>
        <begin position="20"/>
        <end position="37"/>
    </location>
</feature>
<dbReference type="AlphaFoldDB" id="A0AAN6SCV9"/>
<evidence type="ECO:0000256" key="1">
    <source>
        <dbReference type="SAM" id="Phobius"/>
    </source>
</evidence>
<reference evidence="2" key="1">
    <citation type="journal article" date="2023" name="Mol. Phylogenet. Evol.">
        <title>Genome-scale phylogeny and comparative genomics of the fungal order Sordariales.</title>
        <authorList>
            <person name="Hensen N."/>
            <person name="Bonometti L."/>
            <person name="Westerberg I."/>
            <person name="Brannstrom I.O."/>
            <person name="Guillou S."/>
            <person name="Cros-Aarteil S."/>
            <person name="Calhoun S."/>
            <person name="Haridas S."/>
            <person name="Kuo A."/>
            <person name="Mondo S."/>
            <person name="Pangilinan J."/>
            <person name="Riley R."/>
            <person name="LaButti K."/>
            <person name="Andreopoulos B."/>
            <person name="Lipzen A."/>
            <person name="Chen C."/>
            <person name="Yan M."/>
            <person name="Daum C."/>
            <person name="Ng V."/>
            <person name="Clum A."/>
            <person name="Steindorff A."/>
            <person name="Ohm R.A."/>
            <person name="Martin F."/>
            <person name="Silar P."/>
            <person name="Natvig D.O."/>
            <person name="Lalanne C."/>
            <person name="Gautier V."/>
            <person name="Ament-Velasquez S.L."/>
            <person name="Kruys A."/>
            <person name="Hutchinson M.I."/>
            <person name="Powell A.J."/>
            <person name="Barry K."/>
            <person name="Miller A.N."/>
            <person name="Grigoriev I.V."/>
            <person name="Debuchy R."/>
            <person name="Gladieux P."/>
            <person name="Hiltunen Thoren M."/>
            <person name="Johannesson H."/>
        </authorList>
    </citation>
    <scope>NUCLEOTIDE SEQUENCE</scope>
    <source>
        <strain evidence="2">CBS 626.80</strain>
    </source>
</reference>
<comment type="caution">
    <text evidence="2">The sequence shown here is derived from an EMBL/GenBank/DDBJ whole genome shotgun (WGS) entry which is preliminary data.</text>
</comment>
<keyword evidence="1" id="KW-0472">Membrane</keyword>
<keyword evidence="3" id="KW-1185">Reference proteome</keyword>
<organism evidence="2 3">
    <name type="scientific">Pseudoneurospora amorphoporcata</name>
    <dbReference type="NCBI Taxonomy" id="241081"/>
    <lineage>
        <taxon>Eukaryota</taxon>
        <taxon>Fungi</taxon>
        <taxon>Dikarya</taxon>
        <taxon>Ascomycota</taxon>
        <taxon>Pezizomycotina</taxon>
        <taxon>Sordariomycetes</taxon>
        <taxon>Sordariomycetidae</taxon>
        <taxon>Sordariales</taxon>
        <taxon>Sordariaceae</taxon>
        <taxon>Pseudoneurospora</taxon>
    </lineage>
</organism>
<accession>A0AAN6SCV9</accession>
<evidence type="ECO:0000313" key="3">
    <source>
        <dbReference type="Proteomes" id="UP001303222"/>
    </source>
</evidence>
<protein>
    <submittedName>
        <fullName evidence="2">Uncharacterized protein</fullName>
    </submittedName>
</protein>
<name>A0AAN6SCV9_9PEZI</name>
<sequence>MLFHLRCRCPECGVSWEDRGLWLACFFFFFFFGSLCLKHENTKRLRKSTDTRGSRSRLGVWSSSMVCAAIFGAILAHTDERPVCKRTPSCSTVKGVKALCPLRLSVPYHRM</sequence>
<feature type="transmembrane region" description="Helical" evidence="1">
    <location>
        <begin position="58"/>
        <end position="76"/>
    </location>
</feature>
<evidence type="ECO:0000313" key="2">
    <source>
        <dbReference type="EMBL" id="KAK3948965.1"/>
    </source>
</evidence>
<reference evidence="2" key="2">
    <citation type="submission" date="2023-06" db="EMBL/GenBank/DDBJ databases">
        <authorList>
            <consortium name="Lawrence Berkeley National Laboratory"/>
            <person name="Mondo S.J."/>
            <person name="Hensen N."/>
            <person name="Bonometti L."/>
            <person name="Westerberg I."/>
            <person name="Brannstrom I.O."/>
            <person name="Guillou S."/>
            <person name="Cros-Aarteil S."/>
            <person name="Calhoun S."/>
            <person name="Haridas S."/>
            <person name="Kuo A."/>
            <person name="Pangilinan J."/>
            <person name="Riley R."/>
            <person name="Labutti K."/>
            <person name="Andreopoulos B."/>
            <person name="Lipzen A."/>
            <person name="Chen C."/>
            <person name="Yanf M."/>
            <person name="Daum C."/>
            <person name="Ng V."/>
            <person name="Clum A."/>
            <person name="Steindorff A."/>
            <person name="Ohm R."/>
            <person name="Martin F."/>
            <person name="Silar P."/>
            <person name="Natvig D."/>
            <person name="Lalanne C."/>
            <person name="Gautier V."/>
            <person name="Ament-Velasquez S.L."/>
            <person name="Kruys A."/>
            <person name="Hutchinson M.I."/>
            <person name="Powell A.J."/>
            <person name="Barry K."/>
            <person name="Miller A.N."/>
            <person name="Grigoriev I.V."/>
            <person name="Debuchy R."/>
            <person name="Gladieux P."/>
            <person name="Thoren M.H."/>
            <person name="Johannesson H."/>
        </authorList>
    </citation>
    <scope>NUCLEOTIDE SEQUENCE</scope>
    <source>
        <strain evidence="2">CBS 626.80</strain>
    </source>
</reference>